<dbReference type="Pfam" id="PF04114">
    <property type="entry name" value="Gaa1"/>
    <property type="match status" value="1"/>
</dbReference>
<dbReference type="Proteomes" id="UP001230188">
    <property type="component" value="Unassembled WGS sequence"/>
</dbReference>
<feature type="signal peptide" evidence="4">
    <location>
        <begin position="1"/>
        <end position="26"/>
    </location>
</feature>
<accession>A0AAD7XK90</accession>
<dbReference type="SUPFAM" id="SSF50729">
    <property type="entry name" value="PH domain-like"/>
    <property type="match status" value="1"/>
</dbReference>
<feature type="binding site" evidence="2">
    <location>
        <begin position="807"/>
        <end position="808"/>
    </location>
    <ligand>
        <name>substrate</name>
    </ligand>
</feature>
<evidence type="ECO:0000313" key="6">
    <source>
        <dbReference type="EMBL" id="KAJ8599250.1"/>
    </source>
</evidence>
<evidence type="ECO:0000256" key="1">
    <source>
        <dbReference type="PIRSR" id="PIRSR630564-1"/>
    </source>
</evidence>
<evidence type="ECO:0000256" key="3">
    <source>
        <dbReference type="SAM" id="Phobius"/>
    </source>
</evidence>
<feature type="non-terminal residue" evidence="6">
    <location>
        <position position="1"/>
    </location>
</feature>
<organism evidence="6 7">
    <name type="scientific">Chrysophaeum taylorii</name>
    <dbReference type="NCBI Taxonomy" id="2483200"/>
    <lineage>
        <taxon>Eukaryota</taxon>
        <taxon>Sar</taxon>
        <taxon>Stramenopiles</taxon>
        <taxon>Ochrophyta</taxon>
        <taxon>Pelagophyceae</taxon>
        <taxon>Pelagomonadales</taxon>
        <taxon>Pelagomonadaceae</taxon>
        <taxon>Chrysophaeum</taxon>
    </lineage>
</organism>
<dbReference type="Pfam" id="PF06602">
    <property type="entry name" value="Myotub-related"/>
    <property type="match status" value="1"/>
</dbReference>
<keyword evidence="4" id="KW-0732">Signal</keyword>
<dbReference type="CDD" id="cd14507">
    <property type="entry name" value="PTP-MTM-like"/>
    <property type="match status" value="1"/>
</dbReference>
<keyword evidence="3" id="KW-0472">Membrane</keyword>
<sequence>MSVFCALVGIAWLGLLPAVSIMTGEAKPRSTFFDETTLAAFGARAGQAKFIEDVCSVAECARIDGAEQAILRRGSLEALVVVNWPFYFDAKWLAKSVIFVRGEDVGGWLEAYRGDRAMARAGVIRAALIYEKGPLDVRVLGANGALPNLDLYHLIATALLLDGEDRGYLSRARRLASWVADYLRGPTGAHAHFLRYGIDALTVVSPRPMPVALELAIRALNTVEHELAHAYFMYWLAGPRTFVSVDEYAWPLMFLVAAFAFRAWNGLSSSGGGGFFLPTTTTSVFFLSCAAIPVVVESRWCLVAGYVLAFFWSRHYGGGGPETAILAWAYAHAALVLGQPGLCLAGTLGALPVAITRSRRVLRIWWCCSLVALWWVLATCYDAIRQDYEVYLDYRLLYVGREIVVELEKHVVVSHGKCMACSEFVEVRTMGAEVQATLDDGRGHRRTKNWVFRSDGEGRKFCQIVELEKKASDVLEAVFRRLGQPLVAENVEKALERCRLETGSAKAMVALAPDYLSFFELFLGSNPRTERQCMSRWARGASEQVPETSLLAGEKIVLASSSGNLFVTNYRLKLAGPPPFGELSTPHGAIHKIEIVGNDLRIECRDHHKILVRRPPRGCALEDVRASIETFAFPDTLERMFAFSYHHHQLDDHDGVFDGWELYDARSEYSRLGLDEPPWRLWSDDYDLVPTYPLVFAVPALDDLTLREAAAYRSKRRLPAAAWRSPRTGAVLCRSSQPMAGIAARSSRADQALLDAYRTRGDTTDRPLHIVDCRGRAAALGNAARGKGTESVSAYKNATLKYCDVGNIHTMRESQQLVCKALEGADDDDFFFKAIDDSKWLRHLLLVLRASAFVATALDDGDNDGSSVLVHCSDGWDRTAQVSALAQLILDPYYRTLRGFAVLVEKEWLAFGHKFGDRLGVGRRPDQRDQERSPVFVQWLEAVNYLLAQFPQAFEFTEDFLVFLADASTSALFGTFLGDSERQRKWEMRAPKRTVSAWTYALERPHFRRTD</sequence>
<gene>
    <name evidence="6" type="ORF">CTAYLR_006204</name>
</gene>
<feature type="transmembrane region" description="Helical" evidence="3">
    <location>
        <begin position="325"/>
        <end position="351"/>
    </location>
</feature>
<dbReference type="GO" id="GO:0042765">
    <property type="term" value="C:GPI-anchor transamidase complex"/>
    <property type="evidence" value="ECO:0007669"/>
    <property type="project" value="InterPro"/>
</dbReference>
<reference evidence="6" key="1">
    <citation type="submission" date="2023-01" db="EMBL/GenBank/DDBJ databases">
        <title>Metagenome sequencing of chrysophaentin producing Chrysophaeum taylorii.</title>
        <authorList>
            <person name="Davison J."/>
            <person name="Bewley C."/>
        </authorList>
    </citation>
    <scope>NUCLEOTIDE SEQUENCE</scope>
    <source>
        <strain evidence="6">NIES-1699</strain>
    </source>
</reference>
<feature type="active site" description="Phosphocysteine intermediate" evidence="1">
    <location>
        <position position="872"/>
    </location>
</feature>
<dbReference type="InterPro" id="IPR016130">
    <property type="entry name" value="Tyr_Pase_AS"/>
</dbReference>
<dbReference type="InterPro" id="IPR010569">
    <property type="entry name" value="Myotubularin-like_Pase_dom"/>
</dbReference>
<dbReference type="PANTHER" id="PTHR10807:SF128">
    <property type="entry name" value="PHOSPHATIDYLINOSITOL-3,5-BISPHOSPHATE 3-PHOSPHATASE"/>
    <property type="match status" value="1"/>
</dbReference>
<evidence type="ECO:0000256" key="4">
    <source>
        <dbReference type="SAM" id="SignalP"/>
    </source>
</evidence>
<dbReference type="SUPFAM" id="SSF52799">
    <property type="entry name" value="(Phosphotyrosine protein) phosphatases II"/>
    <property type="match status" value="1"/>
</dbReference>
<protein>
    <recommendedName>
        <fullName evidence="5">Myotubularin phosphatase domain-containing protein</fullName>
    </recommendedName>
</protein>
<feature type="transmembrane region" description="Helical" evidence="3">
    <location>
        <begin position="284"/>
        <end position="313"/>
    </location>
</feature>
<feature type="transmembrane region" description="Helical" evidence="3">
    <location>
        <begin position="363"/>
        <end position="384"/>
    </location>
</feature>
<dbReference type="AlphaFoldDB" id="A0AAD7XK90"/>
<dbReference type="InterPro" id="IPR007246">
    <property type="entry name" value="Gaa1"/>
</dbReference>
<dbReference type="PROSITE" id="PS51339">
    <property type="entry name" value="PPASE_MYOTUBULARIN"/>
    <property type="match status" value="1"/>
</dbReference>
<dbReference type="EMBL" id="JAQMWT010000575">
    <property type="protein sequence ID" value="KAJ8599250.1"/>
    <property type="molecule type" value="Genomic_DNA"/>
</dbReference>
<feature type="transmembrane region" description="Helical" evidence="3">
    <location>
        <begin position="248"/>
        <end position="264"/>
    </location>
</feature>
<dbReference type="InterPro" id="IPR029021">
    <property type="entry name" value="Prot-tyrosine_phosphatase-like"/>
</dbReference>
<dbReference type="InterPro" id="IPR030564">
    <property type="entry name" value="Myotubularin"/>
</dbReference>
<evidence type="ECO:0000259" key="5">
    <source>
        <dbReference type="PROSITE" id="PS51339"/>
    </source>
</evidence>
<keyword evidence="7" id="KW-1185">Reference proteome</keyword>
<keyword evidence="3" id="KW-0812">Transmembrane</keyword>
<proteinExistence type="predicted"/>
<evidence type="ECO:0000256" key="2">
    <source>
        <dbReference type="PIRSR" id="PIRSR630564-2"/>
    </source>
</evidence>
<evidence type="ECO:0000313" key="7">
    <source>
        <dbReference type="Proteomes" id="UP001230188"/>
    </source>
</evidence>
<name>A0AAD7XK90_9STRA</name>
<feature type="domain" description="Myotubularin phosphatase" evidence="5">
    <location>
        <begin position="659"/>
        <end position="1011"/>
    </location>
</feature>
<feature type="chain" id="PRO_5042093227" description="Myotubularin phosphatase domain-containing protein" evidence="4">
    <location>
        <begin position="27"/>
        <end position="1011"/>
    </location>
</feature>
<feature type="binding site" evidence="2">
    <location>
        <begin position="872"/>
        <end position="878"/>
    </location>
    <ligand>
        <name>substrate</name>
    </ligand>
</feature>
<dbReference type="PANTHER" id="PTHR10807">
    <property type="entry name" value="MYOTUBULARIN-RELATED"/>
    <property type="match status" value="1"/>
</dbReference>
<dbReference type="PROSITE" id="PS00383">
    <property type="entry name" value="TYR_PHOSPHATASE_1"/>
    <property type="match status" value="1"/>
</dbReference>
<comment type="caution">
    <text evidence="6">The sequence shown here is derived from an EMBL/GenBank/DDBJ whole genome shotgun (WGS) entry which is preliminary data.</text>
</comment>
<keyword evidence="3" id="KW-1133">Transmembrane helix</keyword>